<name>A0A0R1Z1Z7_9LACO</name>
<dbReference type="SUPFAM" id="SSF51569">
    <property type="entry name" value="Aldolase"/>
    <property type="match status" value="1"/>
</dbReference>
<proteinExistence type="predicted"/>
<evidence type="ECO:0000259" key="2">
    <source>
        <dbReference type="Pfam" id="PF00793"/>
    </source>
</evidence>
<dbReference type="GO" id="GO:0016740">
    <property type="term" value="F:transferase activity"/>
    <property type="evidence" value="ECO:0007669"/>
    <property type="project" value="UniProtKB-KW"/>
</dbReference>
<dbReference type="NCBIfam" id="TIGR01361">
    <property type="entry name" value="DAHP_synth_Bsub"/>
    <property type="match status" value="1"/>
</dbReference>
<dbReference type="Proteomes" id="UP000051010">
    <property type="component" value="Unassembled WGS sequence"/>
</dbReference>
<dbReference type="EMBL" id="AZFZ01000007">
    <property type="protein sequence ID" value="KRM44995.1"/>
    <property type="molecule type" value="Genomic_DNA"/>
</dbReference>
<evidence type="ECO:0000313" key="3">
    <source>
        <dbReference type="EMBL" id="KRM44995.1"/>
    </source>
</evidence>
<dbReference type="Pfam" id="PF00793">
    <property type="entry name" value="DAHP_synth_1"/>
    <property type="match status" value="1"/>
</dbReference>
<reference evidence="3 4" key="1">
    <citation type="journal article" date="2015" name="Genome Announc.">
        <title>Expanding the biotechnology potential of lactobacilli through comparative genomics of 213 strains and associated genera.</title>
        <authorList>
            <person name="Sun Z."/>
            <person name="Harris H.M."/>
            <person name="McCann A."/>
            <person name="Guo C."/>
            <person name="Argimon S."/>
            <person name="Zhang W."/>
            <person name="Yang X."/>
            <person name="Jeffery I.B."/>
            <person name="Cooney J.C."/>
            <person name="Kagawa T.F."/>
            <person name="Liu W."/>
            <person name="Song Y."/>
            <person name="Salvetti E."/>
            <person name="Wrobel A."/>
            <person name="Rasinkangas P."/>
            <person name="Parkhill J."/>
            <person name="Rea M.C."/>
            <person name="O'Sullivan O."/>
            <person name="Ritari J."/>
            <person name="Douillard F.P."/>
            <person name="Paul Ross R."/>
            <person name="Yang R."/>
            <person name="Briner A.E."/>
            <person name="Felis G.E."/>
            <person name="de Vos W.M."/>
            <person name="Barrangou R."/>
            <person name="Klaenhammer T.R."/>
            <person name="Caufield P.W."/>
            <person name="Cui Y."/>
            <person name="Zhang H."/>
            <person name="O'Toole P.W."/>
        </authorList>
    </citation>
    <scope>NUCLEOTIDE SEQUENCE [LARGE SCALE GENOMIC DNA]</scope>
    <source>
        <strain evidence="3 4">DSM 18390</strain>
    </source>
</reference>
<dbReference type="InterPro" id="IPR013785">
    <property type="entry name" value="Aldolase_TIM"/>
</dbReference>
<evidence type="ECO:0000256" key="1">
    <source>
        <dbReference type="ARBA" id="ARBA00022679"/>
    </source>
</evidence>
<dbReference type="NCBIfam" id="NF009239">
    <property type="entry name" value="PRK12595.1"/>
    <property type="match status" value="1"/>
</dbReference>
<dbReference type="InterPro" id="IPR006268">
    <property type="entry name" value="DAHP_syn_2"/>
</dbReference>
<dbReference type="InterPro" id="IPR006218">
    <property type="entry name" value="DAHP1/KDSA"/>
</dbReference>
<comment type="caution">
    <text evidence="3">The sequence shown here is derived from an EMBL/GenBank/DDBJ whole genome shotgun (WGS) entry which is preliminary data.</text>
</comment>
<dbReference type="AlphaFoldDB" id="A0A0R1Z1Z7"/>
<accession>A0A0R1Z1Z7</accession>
<dbReference type="PATRIC" id="fig|1423786.4.peg.2763"/>
<gene>
    <name evidence="3" type="ORF">FD47_GL002641</name>
</gene>
<feature type="domain" description="DAHP synthetase I/KDSA" evidence="2">
    <location>
        <begin position="79"/>
        <end position="318"/>
    </location>
</feature>
<dbReference type="RefSeq" id="WP_054732844.1">
    <property type="nucleotide sequence ID" value="NZ_AZFZ01000007.1"/>
</dbReference>
<dbReference type="NCBIfam" id="NF006421">
    <property type="entry name" value="PRK08673.1"/>
    <property type="match status" value="1"/>
</dbReference>
<evidence type="ECO:0000313" key="4">
    <source>
        <dbReference type="Proteomes" id="UP000051010"/>
    </source>
</evidence>
<protein>
    <submittedName>
        <fullName evidence="3">3-deoxy-7-phosphoheptulonate synthase</fullName>
    </submittedName>
</protein>
<dbReference type="Gene3D" id="3.20.20.70">
    <property type="entry name" value="Aldolase class I"/>
    <property type="match status" value="1"/>
</dbReference>
<organism evidence="3 4">
    <name type="scientific">Lentilactobacillus parafarraginis DSM 18390 = JCM 14109</name>
    <dbReference type="NCBI Taxonomy" id="1423786"/>
    <lineage>
        <taxon>Bacteria</taxon>
        <taxon>Bacillati</taxon>
        <taxon>Bacillota</taxon>
        <taxon>Bacilli</taxon>
        <taxon>Lactobacillales</taxon>
        <taxon>Lactobacillaceae</taxon>
        <taxon>Lentilactobacillus</taxon>
    </lineage>
</organism>
<dbReference type="PANTHER" id="PTHR43018:SF2">
    <property type="entry name" value="PHOSPHO-2-DEHYDRO-3-DEOXYHEPTONATE ALDOLASE"/>
    <property type="match status" value="1"/>
</dbReference>
<dbReference type="GO" id="GO:0009073">
    <property type="term" value="P:aromatic amino acid family biosynthetic process"/>
    <property type="evidence" value="ECO:0007669"/>
    <property type="project" value="InterPro"/>
</dbReference>
<keyword evidence="1" id="KW-0808">Transferase</keyword>
<dbReference type="GO" id="GO:0016832">
    <property type="term" value="F:aldehyde-lyase activity"/>
    <property type="evidence" value="ECO:0007669"/>
    <property type="project" value="InterPro"/>
</dbReference>
<sequence>MIIKVKAGQAHIIDELQRRFGDSHDVFVHNNRVAVQGIDESDLNSEERAAADEIIDNPPAAVQGSRLFHPEDTIVETAHSQIGGDNFTMMAGPCSVESAEHVMKMAAVAKEGGATVLRGGAFKPRTSPYSFQGLGEDGLKFLRAAADAYDLDVLTEVMDQDHVDMIAQYTDIFQIGARNMQNFSLLKAVGKTNIPVMLKRGMSATIDDILNASEYIAAGGNHQIIITERGIRTFDNKYTRNTLDLGAVPVLQKLTHYPVIVDPSHAAGHTEFVIPEALAGVAIGASGLVVEIHDDPAHAFSDGAQALKPNEYLEMTQKAAAIREALNMPVHEKSEVEL</sequence>
<dbReference type="PANTHER" id="PTHR43018">
    <property type="entry name" value="PHOSPHO-2-DEHYDRO-3-DEOXYHEPTONATE ALDOLASE"/>
    <property type="match status" value="1"/>
</dbReference>
<dbReference type="InterPro" id="IPR052899">
    <property type="entry name" value="Class-I_DAHP_synthase"/>
</dbReference>